<evidence type="ECO:0000256" key="1">
    <source>
        <dbReference type="ARBA" id="ARBA00001462"/>
    </source>
</evidence>
<dbReference type="Proteomes" id="UP000316968">
    <property type="component" value="Chromosome"/>
</dbReference>
<feature type="compositionally biased region" description="Low complexity" evidence="7">
    <location>
        <begin position="318"/>
        <end position="329"/>
    </location>
</feature>
<dbReference type="RefSeq" id="WP_141447966.1">
    <property type="nucleotide sequence ID" value="NZ_CP041217.1"/>
</dbReference>
<evidence type="ECO:0000256" key="2">
    <source>
        <dbReference type="ARBA" id="ARBA00007186"/>
    </source>
</evidence>
<evidence type="ECO:0000256" key="7">
    <source>
        <dbReference type="SAM" id="MobiDB-lite"/>
    </source>
</evidence>
<dbReference type="GO" id="GO:0046373">
    <property type="term" value="P:L-arabinose metabolic process"/>
    <property type="evidence" value="ECO:0007669"/>
    <property type="project" value="InterPro"/>
</dbReference>
<feature type="region of interest" description="Disordered" evidence="7">
    <location>
        <begin position="299"/>
        <end position="329"/>
    </location>
</feature>
<dbReference type="SUPFAM" id="SSF51445">
    <property type="entry name" value="(Trans)glycosidases"/>
    <property type="match status" value="1"/>
</dbReference>
<name>A0A4Y6UYJ6_SACBS</name>
<dbReference type="SMART" id="SM00813">
    <property type="entry name" value="Alpha-L-AF_C"/>
    <property type="match status" value="1"/>
</dbReference>
<protein>
    <recommendedName>
        <fullName evidence="3">non-reducing end alpha-L-arabinofuranosidase</fullName>
        <ecNumber evidence="3">3.2.1.55</ecNumber>
    </recommendedName>
</protein>
<dbReference type="EMBL" id="CP041217">
    <property type="protein sequence ID" value="QDH21421.1"/>
    <property type="molecule type" value="Genomic_DNA"/>
</dbReference>
<dbReference type="EC" id="3.2.1.55" evidence="3"/>
<evidence type="ECO:0000256" key="4">
    <source>
        <dbReference type="ARBA" id="ARBA00022729"/>
    </source>
</evidence>
<dbReference type="InterPro" id="IPR051563">
    <property type="entry name" value="Glycosyl_Hydrolase_51"/>
</dbReference>
<organism evidence="9 10">
    <name type="scientific">Saccharibacillus brassicae</name>
    <dbReference type="NCBI Taxonomy" id="2583377"/>
    <lineage>
        <taxon>Bacteria</taxon>
        <taxon>Bacillati</taxon>
        <taxon>Bacillota</taxon>
        <taxon>Bacilli</taxon>
        <taxon>Bacillales</taxon>
        <taxon>Paenibacillaceae</taxon>
        <taxon>Saccharibacillus</taxon>
    </lineage>
</organism>
<dbReference type="Gene3D" id="2.60.120.260">
    <property type="entry name" value="Galactose-binding domain-like"/>
    <property type="match status" value="1"/>
</dbReference>
<dbReference type="GO" id="GO:0046556">
    <property type="term" value="F:alpha-L-arabinofuranosidase activity"/>
    <property type="evidence" value="ECO:0007669"/>
    <property type="project" value="UniProtKB-EC"/>
</dbReference>
<comment type="catalytic activity">
    <reaction evidence="1">
        <text>Hydrolysis of terminal non-reducing alpha-L-arabinofuranoside residues in alpha-L-arabinosides.</text>
        <dbReference type="EC" id="3.2.1.55"/>
    </reaction>
</comment>
<evidence type="ECO:0000313" key="9">
    <source>
        <dbReference type="EMBL" id="QDH21421.1"/>
    </source>
</evidence>
<dbReference type="InterPro" id="IPR010720">
    <property type="entry name" value="Alpha-L-AF_C"/>
</dbReference>
<evidence type="ECO:0000256" key="3">
    <source>
        <dbReference type="ARBA" id="ARBA00012670"/>
    </source>
</evidence>
<comment type="similarity">
    <text evidence="2">Belongs to the glycosyl hydrolase 51 family.</text>
</comment>
<accession>A0A4Y6UYJ6</accession>
<gene>
    <name evidence="9" type="ORF">FFV09_11570</name>
</gene>
<dbReference type="PANTHER" id="PTHR31776">
    <property type="entry name" value="ALPHA-L-ARABINOFURANOSIDASE 1"/>
    <property type="match status" value="1"/>
</dbReference>
<keyword evidence="10" id="KW-1185">Reference proteome</keyword>
<feature type="domain" description="Alpha-L-arabinofuranosidase C-terminal" evidence="8">
    <location>
        <begin position="890"/>
        <end position="1305"/>
    </location>
</feature>
<evidence type="ECO:0000256" key="5">
    <source>
        <dbReference type="ARBA" id="ARBA00022801"/>
    </source>
</evidence>
<evidence type="ECO:0000259" key="8">
    <source>
        <dbReference type="SMART" id="SM00813"/>
    </source>
</evidence>
<dbReference type="InterPro" id="IPR055235">
    <property type="entry name" value="ASD1_cat"/>
</dbReference>
<sequence length="1315" mass="142214">MTSTPIPNPAQASFRDRLLAHYTFDDAADIGRDASGHGRDARAAGSVLPRISQETGRPAVTFGGGRSGTSYLELPSDLLQDVSDRSGVTVTAWVRFDAGTSVWERIFDFGQNEGGPSLFLTRSLRGTLSGGGDLVVDPGRGFVRGEWMHVALSVVGTQGGTLSSAGPVAYVNGEPVADGTISQTSSGHYAQLRRWFETFVEEGSYSRNFIGRSQYAADDDFAGSISDFRVYAAGLSADDVIEVLCESLTDEEIVRLAADKYLSFPTSILTGDVSLPTSLMGGKVRVNWTSSRPEFVSGDGRIWPDTGARTQEAGGGAASNSPSSAPRSPQAATLTAALEVGGSEVRRSFDVSVLPPELPPYTVTIHGEETLDGVVDVSEVMYGLFYEDINNAADGGIYAEMVQNRSFEAFEFDTYSHASGECGCSTGRNRQPLLWWYGDIDKMTPRSTDTLGQFLGSSDPDVNGYYVTVADGATVYNRGFNDTNGGCAMPIREGAAYDFTVWAKAAQAGSVTLQLQGPDGEAASDVVTFAVEGGDTWQKYGVPYPADGSALSTLVLTGSRNVLGQLSLTFDGDISIELVSLVPRGVWGAAEEAGSPSARANYLGNPNYRLRRDLVEALAGMHPKFLRFPGGCISEGSFIWDNVYDWKDSVNDIELRKENFNVWGYMMTMGLGYMEYFQLAEDLNATPLPVMACGVLCQARSDYAHPAGGELRDQYIRNFTDLIDFAIGMDFEHNEWAAMRRKMGHEAPFDLRYLGVGNENWGTEFFANFEVFKARIDEYMAEHYPDRELHIISTVGAQADDDAYQQGWKFLSGGLEGSADVQFADRDRVISEKVSWYAKQPNYMDTIADEHYYRSNEYLLENADRYNYYFRAYNEDGSLDWPATSKVFVGEYASTDKNTLAGAVAEAAVMTGFENNADVVRLAAYAPLFNKVLTDGTYRWTPDCIWFDDESVWFTPNYYVQQMFAKYLGDRVLPTSFSTYRGGQPVDLIPRGGIHVAAGRAEVTVSRVTVTSSDSGEVLLETDFTQAAELDPVWQVIPGSAGYALEAGRGLVLKPQSSGLNGLYVPSGEWTGYTVEVIASKASGEDGFYVGVGLTDISPDRKDVLEYAIGYGGSATGLKVHKQGVEGYTLGDYSSSTAAGNLRAANYEGLEDGRPYAITVDFGGPRGRNLICSYADPAGGWRSKVLDYKLEAYNRDVFHSVTADAGHVYVKLVNADGVDKNTRLNLDGLEVAAEAKLVTLTGDPALLHVPNVNKKSGEPVVPVESVFALEDGTGVDGFASGQAAGGTGGTGRTGRTAVLKLPANSVSVVVLERRV</sequence>
<dbReference type="Pfam" id="PF22848">
    <property type="entry name" value="ASD1_dom"/>
    <property type="match status" value="1"/>
</dbReference>
<dbReference type="Pfam" id="PF06964">
    <property type="entry name" value="Alpha-L-AF_C"/>
    <property type="match status" value="1"/>
</dbReference>
<keyword evidence="5" id="KW-0378">Hydrolase</keyword>
<dbReference type="InterPro" id="IPR017853">
    <property type="entry name" value="GH"/>
</dbReference>
<proteinExistence type="inferred from homology"/>
<dbReference type="Pfam" id="PF13385">
    <property type="entry name" value="Laminin_G_3"/>
    <property type="match status" value="1"/>
</dbReference>
<dbReference type="SUPFAM" id="SSF49899">
    <property type="entry name" value="Concanavalin A-like lectins/glucanases"/>
    <property type="match status" value="1"/>
</dbReference>
<dbReference type="PANTHER" id="PTHR31776:SF0">
    <property type="entry name" value="ALPHA-L-ARABINOFURANOSIDASE 1"/>
    <property type="match status" value="1"/>
</dbReference>
<reference evidence="9 10" key="1">
    <citation type="submission" date="2019-06" db="EMBL/GenBank/DDBJ databases">
        <title>Saccharibacillus brassicae sp. nov., an endophytic bacterium isolated from Chinese cabbage seeds (Brassica pekinensis).</title>
        <authorList>
            <person name="Jiang L."/>
            <person name="Lee J."/>
            <person name="Kim S.W."/>
        </authorList>
    </citation>
    <scope>NUCLEOTIDE SEQUENCE [LARGE SCALE GENOMIC DNA]</scope>
    <source>
        <strain evidence="10">KCTC 43072 / ATSA2</strain>
    </source>
</reference>
<dbReference type="OrthoDB" id="9758333at2"/>
<evidence type="ECO:0000256" key="6">
    <source>
        <dbReference type="ARBA" id="ARBA00023180"/>
    </source>
</evidence>
<keyword evidence="6" id="KW-0325">Glycoprotein</keyword>
<dbReference type="Gene3D" id="3.20.20.80">
    <property type="entry name" value="Glycosidases"/>
    <property type="match status" value="1"/>
</dbReference>
<dbReference type="KEGG" id="saca:FFV09_11570"/>
<evidence type="ECO:0000313" key="10">
    <source>
        <dbReference type="Proteomes" id="UP000316968"/>
    </source>
</evidence>
<keyword evidence="4" id="KW-0732">Signal</keyword>
<dbReference type="InterPro" id="IPR013320">
    <property type="entry name" value="ConA-like_dom_sf"/>
</dbReference>
<dbReference type="Gene3D" id="2.60.120.200">
    <property type="match status" value="1"/>
</dbReference>